<protein>
    <recommendedName>
        <fullName evidence="6">Protein kinase domain-containing protein</fullName>
    </recommendedName>
</protein>
<evidence type="ECO:0000256" key="2">
    <source>
        <dbReference type="ARBA" id="ARBA00022741"/>
    </source>
</evidence>
<keyword evidence="1 5" id="KW-0723">Serine/threonine-protein kinase</keyword>
<evidence type="ECO:0000256" key="1">
    <source>
        <dbReference type="ARBA" id="ARBA00022527"/>
    </source>
</evidence>
<evidence type="ECO:0000259" key="6">
    <source>
        <dbReference type="PROSITE" id="PS50011"/>
    </source>
</evidence>
<evidence type="ECO:0000256" key="4">
    <source>
        <dbReference type="PROSITE-ProRule" id="PRU10141"/>
    </source>
</evidence>
<keyword evidence="3 4" id="KW-0067">ATP-binding</keyword>
<dbReference type="GO" id="GO:0005886">
    <property type="term" value="C:plasma membrane"/>
    <property type="evidence" value="ECO:0007669"/>
    <property type="project" value="TreeGrafter"/>
</dbReference>
<comment type="similarity">
    <text evidence="5">Belongs to the protein kinase superfamily.</text>
</comment>
<feature type="binding site" evidence="4">
    <location>
        <position position="57"/>
    </location>
    <ligand>
        <name>ATP</name>
        <dbReference type="ChEBI" id="CHEBI:30616"/>
    </ligand>
</feature>
<dbReference type="PROSITE" id="PS00108">
    <property type="entry name" value="PROTEIN_KINASE_ST"/>
    <property type="match status" value="1"/>
</dbReference>
<dbReference type="GO" id="GO:0005524">
    <property type="term" value="F:ATP binding"/>
    <property type="evidence" value="ECO:0007669"/>
    <property type="project" value="UniProtKB-UniRule"/>
</dbReference>
<keyword evidence="1 5" id="KW-0418">Kinase</keyword>
<dbReference type="EMBL" id="KB863070">
    <property type="protein sequence ID" value="EOD40971.1"/>
    <property type="molecule type" value="Genomic_DNA"/>
</dbReference>
<gene>
    <name evidence="7" type="ORF">EMIHUDRAFT_221980</name>
</gene>
<dbReference type="AlphaFoldDB" id="R1FZ12"/>
<keyword evidence="2 4" id="KW-0547">Nucleotide-binding</keyword>
<dbReference type="InterPro" id="IPR017441">
    <property type="entry name" value="Protein_kinase_ATP_BS"/>
</dbReference>
<evidence type="ECO:0000313" key="7">
    <source>
        <dbReference type="EMBL" id="EOD40971.1"/>
    </source>
</evidence>
<dbReference type="HOGENOM" id="CLU_040739_0_0_1"/>
<dbReference type="PANTHER" id="PTHR27001:SF931">
    <property type="entry name" value="OS11G0664100 PROTEIN"/>
    <property type="match status" value="1"/>
</dbReference>
<dbReference type="SUPFAM" id="SSF56112">
    <property type="entry name" value="Protein kinase-like (PK-like)"/>
    <property type="match status" value="1"/>
</dbReference>
<reference evidence="7" key="1">
    <citation type="submission" date="2012-07" db="EMBL/GenBank/DDBJ databases">
        <title>Genome variability drives Emilianias global distribution.</title>
        <authorList>
            <consortium name="DOE Joint Genome Institute"/>
            <person name="Read B."/>
            <person name="Kegel J."/>
            <person name="Klute M."/>
            <person name="Kuo A."/>
            <person name="Lefebvre S.C."/>
            <person name="Maumus F."/>
            <person name="Mayer C."/>
            <person name="Miller J."/>
            <person name="Allen A."/>
            <person name="Bidle K."/>
            <person name="Borodovsky M."/>
            <person name="Bowler C."/>
            <person name="Brownlee C."/>
            <person name="Claverie J.-M."/>
            <person name="Cock M."/>
            <person name="De Vargas C."/>
            <person name="Elias M."/>
            <person name="Frickenhaus S."/>
            <person name="Gladyshev V.N."/>
            <person name="Gonzalez K."/>
            <person name="Guda C."/>
            <person name="Hadaegh A."/>
            <person name="Herman E."/>
            <person name="Iglesias-Rodriguez D."/>
            <person name="Jones B."/>
            <person name="Lawson T."/>
            <person name="Leese F."/>
            <person name="Lin Y.-C."/>
            <person name="Lindquist E."/>
            <person name="Lobanov A."/>
            <person name="Lucas S."/>
            <person name="Malik S.-H.B."/>
            <person name="Marsh M.E."/>
            <person name="Mock T."/>
            <person name="Monier A."/>
            <person name="Moreau H."/>
            <person name="Mueller-Roeber B."/>
            <person name="Napier J."/>
            <person name="Ogata H."/>
            <person name="Parker M."/>
            <person name="Probert I."/>
            <person name="Quesneville H."/>
            <person name="Raines C."/>
            <person name="Rensing S."/>
            <person name="Riano-Pachon D.M."/>
            <person name="Richier S."/>
            <person name="Rokitta S."/>
            <person name="Salamov A."/>
            <person name="Sarno A.F."/>
            <person name="Schmutz J."/>
            <person name="Schroeder D."/>
            <person name="Shiraiwa Y."/>
            <person name="Soanes D.M."/>
            <person name="Valentin K."/>
            <person name="Van Der Giezen M."/>
            <person name="Van Der Peer Y."/>
            <person name="Vardi A."/>
            <person name="Verret F."/>
            <person name="Von Dassow P."/>
            <person name="Wheeler G."/>
            <person name="Williams B."/>
            <person name="Wilson W."/>
            <person name="Wolfe G."/>
            <person name="Wurch L.L."/>
            <person name="Young J."/>
            <person name="Dacks J.B."/>
            <person name="Delwiche C.F."/>
            <person name="Dyhrman S."/>
            <person name="Glockner G."/>
            <person name="John U."/>
            <person name="Richards T."/>
            <person name="Worden A.Z."/>
            <person name="Zhang X."/>
            <person name="Grigoriev I.V."/>
        </authorList>
    </citation>
    <scope>NUCLEOTIDE SEQUENCE</scope>
    <source>
        <strain evidence="7">CCMP1516</strain>
    </source>
</reference>
<keyword evidence="1 5" id="KW-0808">Transferase</keyword>
<feature type="non-terminal residue" evidence="7">
    <location>
        <position position="248"/>
    </location>
</feature>
<dbReference type="PROSITE" id="PS50011">
    <property type="entry name" value="PROTEIN_KINASE_DOM"/>
    <property type="match status" value="1"/>
</dbReference>
<evidence type="ECO:0000256" key="5">
    <source>
        <dbReference type="RuleBase" id="RU000304"/>
    </source>
</evidence>
<proteinExistence type="inferred from homology"/>
<dbReference type="Pfam" id="PF07714">
    <property type="entry name" value="PK_Tyr_Ser-Thr"/>
    <property type="match status" value="1"/>
</dbReference>
<dbReference type="PROSITE" id="PS00107">
    <property type="entry name" value="PROTEIN_KINASE_ATP"/>
    <property type="match status" value="1"/>
</dbReference>
<dbReference type="InterPro" id="IPR001245">
    <property type="entry name" value="Ser-Thr/Tyr_kinase_cat_dom"/>
</dbReference>
<evidence type="ECO:0000256" key="3">
    <source>
        <dbReference type="ARBA" id="ARBA00022840"/>
    </source>
</evidence>
<dbReference type="KEGG" id="ehx:EMIHUDRAFT_221980"/>
<accession>R1FZ12</accession>
<dbReference type="PANTHER" id="PTHR27001">
    <property type="entry name" value="OS01G0253100 PROTEIN"/>
    <property type="match status" value="1"/>
</dbReference>
<dbReference type="InterPro" id="IPR000719">
    <property type="entry name" value="Prot_kinase_dom"/>
</dbReference>
<sequence>MAKARDAAENPPAPVELGAEEVLSALEAAVEVGRGGFGVVYAVELPSLPGWGRVAVKRALSGVDAREVMAEVSNLRRCAHRDVLPLLGYCGAPRAACIVTALMRGGSLDDHLLLSPDARARLQKLGFKGTPGLSWSQRLSALCDAARALVHLHSNSILHRDVKTANILLDGALLPLHTAGGDRRVYPEITRDCPRRVYRAFLSDVGLAKERAGGSMTMATNATSAFYSTGFADPNFLDSNQHSAKTDT</sequence>
<dbReference type="SMART" id="SM00220">
    <property type="entry name" value="S_TKc"/>
    <property type="match status" value="1"/>
</dbReference>
<feature type="domain" description="Protein kinase" evidence="6">
    <location>
        <begin position="26"/>
        <end position="248"/>
    </location>
</feature>
<dbReference type="GO" id="GO:0004674">
    <property type="term" value="F:protein serine/threonine kinase activity"/>
    <property type="evidence" value="ECO:0007669"/>
    <property type="project" value="UniProtKB-KW"/>
</dbReference>
<dbReference type="InterPro" id="IPR011009">
    <property type="entry name" value="Kinase-like_dom_sf"/>
</dbReference>
<dbReference type="GeneID" id="17286338"/>
<organism evidence="7">
    <name type="scientific">Emiliania huxleyi</name>
    <name type="common">Coccolithophore</name>
    <name type="synonym">Pontosphaera huxleyi</name>
    <dbReference type="NCBI Taxonomy" id="2903"/>
    <lineage>
        <taxon>Eukaryota</taxon>
        <taxon>Haptista</taxon>
        <taxon>Haptophyta</taxon>
        <taxon>Prymnesiophyceae</taxon>
        <taxon>Isochrysidales</taxon>
        <taxon>Noelaerhabdaceae</taxon>
        <taxon>Emiliania</taxon>
    </lineage>
</organism>
<dbReference type="InterPro" id="IPR008271">
    <property type="entry name" value="Ser/Thr_kinase_AS"/>
</dbReference>
<dbReference type="RefSeq" id="XP_005793400.1">
    <property type="nucleotide sequence ID" value="XM_005793343.1"/>
</dbReference>
<dbReference type="Gene3D" id="1.10.510.10">
    <property type="entry name" value="Transferase(Phosphotransferase) domain 1"/>
    <property type="match status" value="1"/>
</dbReference>
<name>R1FZ12_EMIHU</name>